<evidence type="ECO:0000313" key="6">
    <source>
        <dbReference type="Proteomes" id="UP000734854"/>
    </source>
</evidence>
<evidence type="ECO:0000313" key="5">
    <source>
        <dbReference type="EMBL" id="KAG6516958.1"/>
    </source>
</evidence>
<protein>
    <submittedName>
        <fullName evidence="5">Uncharacterized protein</fullName>
    </submittedName>
</protein>
<dbReference type="EMBL" id="JACMSC010000006">
    <property type="protein sequence ID" value="KAG6516958.1"/>
    <property type="molecule type" value="Genomic_DNA"/>
</dbReference>
<dbReference type="Proteomes" id="UP000734854">
    <property type="component" value="Unassembled WGS sequence"/>
</dbReference>
<accession>A0A8J5H029</accession>
<evidence type="ECO:0000256" key="2">
    <source>
        <dbReference type="ARBA" id="ARBA00022475"/>
    </source>
</evidence>
<name>A0A8J5H029_ZINOF</name>
<keyword evidence="6" id="KW-1185">Reference proteome</keyword>
<reference evidence="5 6" key="1">
    <citation type="submission" date="2020-08" db="EMBL/GenBank/DDBJ databases">
        <title>Plant Genome Project.</title>
        <authorList>
            <person name="Zhang R.-G."/>
        </authorList>
    </citation>
    <scope>NUCLEOTIDE SEQUENCE [LARGE SCALE GENOMIC DNA]</scope>
    <source>
        <tissue evidence="5">Rhizome</tissue>
    </source>
</reference>
<keyword evidence="4" id="KW-0807">Transducer</keyword>
<dbReference type="AlphaFoldDB" id="A0A8J5H029"/>
<organism evidence="5 6">
    <name type="scientific">Zingiber officinale</name>
    <name type="common">Ginger</name>
    <name type="synonym">Amomum zingiber</name>
    <dbReference type="NCBI Taxonomy" id="94328"/>
    <lineage>
        <taxon>Eukaryota</taxon>
        <taxon>Viridiplantae</taxon>
        <taxon>Streptophyta</taxon>
        <taxon>Embryophyta</taxon>
        <taxon>Tracheophyta</taxon>
        <taxon>Spermatophyta</taxon>
        <taxon>Magnoliopsida</taxon>
        <taxon>Liliopsida</taxon>
        <taxon>Zingiberales</taxon>
        <taxon>Zingiberaceae</taxon>
        <taxon>Zingiber</taxon>
    </lineage>
</organism>
<keyword evidence="3" id="KW-0472">Membrane</keyword>
<dbReference type="GO" id="GO:0005886">
    <property type="term" value="C:plasma membrane"/>
    <property type="evidence" value="ECO:0007669"/>
    <property type="project" value="UniProtKB-SubCell"/>
</dbReference>
<dbReference type="GO" id="GO:0007165">
    <property type="term" value="P:signal transduction"/>
    <property type="evidence" value="ECO:0007669"/>
    <property type="project" value="UniProtKB-KW"/>
</dbReference>
<evidence type="ECO:0000256" key="3">
    <source>
        <dbReference type="ARBA" id="ARBA00023136"/>
    </source>
</evidence>
<keyword evidence="2" id="KW-1003">Cell membrane</keyword>
<comment type="subcellular location">
    <subcellularLocation>
        <location evidence="1">Cell membrane</location>
    </subcellularLocation>
</comment>
<dbReference type="PANTHER" id="PTHR35129:SF1">
    <property type="entry name" value="GUANINE NUCLEOTIDE-BINDING PROTEIN SUBUNIT GAMMA 1"/>
    <property type="match status" value="1"/>
</dbReference>
<sequence length="118" mass="13702">MNSGLSYVSACFLRGKDEREARMQTNEAEPISAIDRRVPTLSDTRGKHWILAEVKRLEQEARFLETLSSDFEQKELEELDKMDKVSASLPETAGHINSSWDRWFEGPQDVKRCRCWIL</sequence>
<comment type="caution">
    <text evidence="5">The sequence shown here is derived from an EMBL/GenBank/DDBJ whole genome shotgun (WGS) entry which is preliminary data.</text>
</comment>
<dbReference type="PANTHER" id="PTHR35129">
    <property type="entry name" value="GUANINE NUCLEOTIDE-BINDING PROTEIN SUBUNIT GAMMA 1"/>
    <property type="match status" value="1"/>
</dbReference>
<evidence type="ECO:0000256" key="4">
    <source>
        <dbReference type="ARBA" id="ARBA00023224"/>
    </source>
</evidence>
<dbReference type="InterPro" id="IPR045878">
    <property type="entry name" value="GG1/2"/>
</dbReference>
<evidence type="ECO:0000256" key="1">
    <source>
        <dbReference type="ARBA" id="ARBA00004236"/>
    </source>
</evidence>
<gene>
    <name evidence="5" type="ORF">ZIOFF_020334</name>
</gene>
<proteinExistence type="predicted"/>